<dbReference type="Pfam" id="PF04082">
    <property type="entry name" value="Fungal_trans"/>
    <property type="match status" value="1"/>
</dbReference>
<feature type="region of interest" description="Disordered" evidence="4">
    <location>
        <begin position="742"/>
        <end position="771"/>
    </location>
</feature>
<dbReference type="GO" id="GO:0003677">
    <property type="term" value="F:DNA binding"/>
    <property type="evidence" value="ECO:0007669"/>
    <property type="project" value="InterPro"/>
</dbReference>
<dbReference type="Gene3D" id="4.10.240.10">
    <property type="entry name" value="Zn(2)-C6 fungal-type DNA-binding domain"/>
    <property type="match status" value="1"/>
</dbReference>
<dbReference type="SUPFAM" id="SSF57701">
    <property type="entry name" value="Zn2/Cys6 DNA-binding domain"/>
    <property type="match status" value="1"/>
</dbReference>
<dbReference type="InterPro" id="IPR007219">
    <property type="entry name" value="XnlR_reg_dom"/>
</dbReference>
<comment type="caution">
    <text evidence="6">The sequence shown here is derived from an EMBL/GenBank/DDBJ whole genome shotgun (WGS) entry which is preliminary data.</text>
</comment>
<evidence type="ECO:0000259" key="5">
    <source>
        <dbReference type="PROSITE" id="PS50048"/>
    </source>
</evidence>
<dbReference type="GO" id="GO:0000981">
    <property type="term" value="F:DNA-binding transcription factor activity, RNA polymerase II-specific"/>
    <property type="evidence" value="ECO:0007669"/>
    <property type="project" value="InterPro"/>
</dbReference>
<dbReference type="EMBL" id="JPKY01000022">
    <property type="protein sequence ID" value="KFH46199.1"/>
    <property type="molecule type" value="Genomic_DNA"/>
</dbReference>
<evidence type="ECO:0000313" key="7">
    <source>
        <dbReference type="Proteomes" id="UP000029964"/>
    </source>
</evidence>
<dbReference type="SMART" id="SM00906">
    <property type="entry name" value="Fungal_trans"/>
    <property type="match status" value="1"/>
</dbReference>
<evidence type="ECO:0000256" key="3">
    <source>
        <dbReference type="ARBA" id="ARBA00023242"/>
    </source>
</evidence>
<dbReference type="InterPro" id="IPR001138">
    <property type="entry name" value="Zn2Cys6_DnaBD"/>
</dbReference>
<keyword evidence="7" id="KW-1185">Reference proteome</keyword>
<proteinExistence type="predicted"/>
<feature type="region of interest" description="Disordered" evidence="4">
    <location>
        <begin position="57"/>
        <end position="96"/>
    </location>
</feature>
<feature type="region of interest" description="Disordered" evidence="4">
    <location>
        <begin position="117"/>
        <end position="176"/>
    </location>
</feature>
<dbReference type="SMART" id="SM00066">
    <property type="entry name" value="GAL4"/>
    <property type="match status" value="1"/>
</dbReference>
<dbReference type="InterPro" id="IPR036864">
    <property type="entry name" value="Zn2-C6_fun-type_DNA-bd_sf"/>
</dbReference>
<keyword evidence="2" id="KW-0479">Metal-binding</keyword>
<dbReference type="CDD" id="cd12148">
    <property type="entry name" value="fungal_TF_MHR"/>
    <property type="match status" value="1"/>
</dbReference>
<feature type="compositionally biased region" description="Basic and acidic residues" evidence="4">
    <location>
        <begin position="160"/>
        <end position="170"/>
    </location>
</feature>
<dbReference type="GO" id="GO:0008270">
    <property type="term" value="F:zinc ion binding"/>
    <property type="evidence" value="ECO:0007669"/>
    <property type="project" value="InterPro"/>
</dbReference>
<dbReference type="GO" id="GO:0006351">
    <property type="term" value="P:DNA-templated transcription"/>
    <property type="evidence" value="ECO:0007669"/>
    <property type="project" value="InterPro"/>
</dbReference>
<feature type="domain" description="Zn(2)-C6 fungal-type" evidence="5">
    <location>
        <begin position="31"/>
        <end position="60"/>
    </location>
</feature>
<dbReference type="GO" id="GO:0005634">
    <property type="term" value="C:nucleus"/>
    <property type="evidence" value="ECO:0007669"/>
    <property type="project" value="UniProtKB-SubCell"/>
</dbReference>
<feature type="compositionally biased region" description="Polar residues" evidence="4">
    <location>
        <begin position="452"/>
        <end position="467"/>
    </location>
</feature>
<keyword evidence="3" id="KW-0539">Nucleus</keyword>
<organism evidence="6 7">
    <name type="scientific">Hapsidospora chrysogenum (strain ATCC 11550 / CBS 779.69 / DSM 880 / IAM 14645 / JCM 23072 / IMI 49137)</name>
    <name type="common">Acremonium chrysogenum</name>
    <dbReference type="NCBI Taxonomy" id="857340"/>
    <lineage>
        <taxon>Eukaryota</taxon>
        <taxon>Fungi</taxon>
        <taxon>Dikarya</taxon>
        <taxon>Ascomycota</taxon>
        <taxon>Pezizomycotina</taxon>
        <taxon>Sordariomycetes</taxon>
        <taxon>Hypocreomycetidae</taxon>
        <taxon>Hypocreales</taxon>
        <taxon>Bionectriaceae</taxon>
        <taxon>Hapsidospora</taxon>
    </lineage>
</organism>
<dbReference type="CDD" id="cd00067">
    <property type="entry name" value="GAL4"/>
    <property type="match status" value="1"/>
</dbReference>
<dbReference type="AlphaFoldDB" id="A0A086TA17"/>
<feature type="region of interest" description="Disordered" evidence="4">
    <location>
        <begin position="215"/>
        <end position="243"/>
    </location>
</feature>
<accession>A0A086TA17</accession>
<evidence type="ECO:0000256" key="1">
    <source>
        <dbReference type="ARBA" id="ARBA00004123"/>
    </source>
</evidence>
<dbReference type="HOGENOM" id="CLU_004083_2_0_1"/>
<feature type="region of interest" description="Disordered" evidence="4">
    <location>
        <begin position="784"/>
        <end position="837"/>
    </location>
</feature>
<feature type="compositionally biased region" description="Low complexity" evidence="4">
    <location>
        <begin position="75"/>
        <end position="90"/>
    </location>
</feature>
<evidence type="ECO:0000256" key="2">
    <source>
        <dbReference type="ARBA" id="ARBA00022723"/>
    </source>
</evidence>
<dbReference type="PROSITE" id="PS50048">
    <property type="entry name" value="ZN2_CY6_FUNGAL_2"/>
    <property type="match status" value="1"/>
</dbReference>
<feature type="region of interest" description="Disordered" evidence="4">
    <location>
        <begin position="914"/>
        <end position="933"/>
    </location>
</feature>
<evidence type="ECO:0000313" key="6">
    <source>
        <dbReference type="EMBL" id="KFH46199.1"/>
    </source>
</evidence>
<dbReference type="PANTHER" id="PTHR31001">
    <property type="entry name" value="UNCHARACTERIZED TRANSCRIPTIONAL REGULATORY PROTEIN"/>
    <property type="match status" value="1"/>
</dbReference>
<dbReference type="OrthoDB" id="3989227at2759"/>
<dbReference type="Pfam" id="PF00172">
    <property type="entry name" value="Zn_clus"/>
    <property type="match status" value="1"/>
</dbReference>
<feature type="compositionally biased region" description="Gly residues" evidence="4">
    <location>
        <begin position="792"/>
        <end position="805"/>
    </location>
</feature>
<reference evidence="7" key="1">
    <citation type="journal article" date="2014" name="Genome Announc.">
        <title>Genome sequence and annotation of Acremonium chrysogenum, producer of the beta-lactam antibiotic cephalosporin C.</title>
        <authorList>
            <person name="Terfehr D."/>
            <person name="Dahlmann T.A."/>
            <person name="Specht T."/>
            <person name="Zadra I."/>
            <person name="Kuernsteiner H."/>
            <person name="Kueck U."/>
        </authorList>
    </citation>
    <scope>NUCLEOTIDE SEQUENCE [LARGE SCALE GENOMIC DNA]</scope>
    <source>
        <strain evidence="7">ATCC 11550 / CBS 779.69 / DSM 880 / IAM 14645 / JCM 23072 / IMI 49137</strain>
    </source>
</reference>
<comment type="subcellular location">
    <subcellularLocation>
        <location evidence="1">Nucleus</location>
    </subcellularLocation>
</comment>
<dbReference type="InterPro" id="IPR050613">
    <property type="entry name" value="Sec_Metabolite_Reg"/>
</dbReference>
<protein>
    <submittedName>
        <fullName evidence="6">Putative transcriptional regulatory protein-like protein</fullName>
    </submittedName>
</protein>
<evidence type="ECO:0000256" key="4">
    <source>
        <dbReference type="SAM" id="MobiDB-lite"/>
    </source>
</evidence>
<feature type="region of interest" description="Disordered" evidence="4">
    <location>
        <begin position="452"/>
        <end position="473"/>
    </location>
</feature>
<dbReference type="Proteomes" id="UP000029964">
    <property type="component" value="Unassembled WGS sequence"/>
</dbReference>
<gene>
    <name evidence="6" type="ORF">ACRE_030130</name>
</gene>
<name>A0A086TA17_HAPC1</name>
<dbReference type="PROSITE" id="PS00463">
    <property type="entry name" value="ZN2_CY6_FUNGAL_1"/>
    <property type="match status" value="1"/>
</dbReference>
<sequence length="933" mass="102853">MTMDAGMMTTIPFTQPVALAASGTPLLNPRSCVTCRQRKVRCDKLMPCTNCRRAQSNCVYPAPGRAPRRPRASPRDSSTSSAPAAAQAEKAPTRRERELMQRLRVIQGVVADLIGELHPAGKGEGGSVQDFATEPKPGDSEARSSDSPSSTQGAAVVRGLAEKTVRKTNRDPVGLNGQLGRLVLHGGGKTGRYVNSGFISKLNDELDALRNDLEARSDGSGYSSDEELNPDALPPQEPQEDGTARHSFLFGYRSADVDFDSLHPSEEQIRFLWRVYQENVEVLLKVLHIPTMENLLNEGIKTCDMVPGDEALVFAIYYAAVASMEADEVQDTLGASQSHLLAKYRFALEQAVARANFLTTTDMAVLQAFTIFLTIVKRHDDSNICWTLTSVLVRMAQALGLHRDGGQLGLPPFEVEMRRRLWWAIMAIDLRSAQEQGSDLAISDRSFDTQLPSNINDADISPTTTDPVTPREGRSDTAVCLVRYEVCALHRRLFTSMTEMGPVHPDHTAKTLEERERMLIEVYDSIERKFLKHMAKDDDPIYWMASLVARVIMAKTGLIIYQPVLFPGTGPELSDEIRSRLWISTIEIVEYNFALNTDNRCRRWRWFFQTYRQWHAIAYMLLEASSRPWTVTSERAWEAAQILGHDHPMESAGAANHSALWMPIKKLFLRTKRHRTAEIARLRADPAAAQRLDVEDRLNPRPERLGPVPGMEMRMPELRLRWRTLVRADVFSSLQPNATSIIPGTLQSPVTPALSSTDGGPGKQPEQAMPPGFDGGLAWSAHNQPGIETRGSEGGGGGGFGGAGHPTGPAVWGPTPYGNHGGQGSSSFGASPAMFGETMSTSDANDCYMRSEWPENHSAATPWLWPDQDHMNAEVPGFGRNGNMPALFDDMDMSLDATELGDIDWGDWQRTLKGLSKPAAQGPPQGMGRWGGT</sequence>
<feature type="compositionally biased region" description="Polar residues" evidence="4">
    <location>
        <begin position="742"/>
        <end position="758"/>
    </location>
</feature>
<dbReference type="STRING" id="857340.A0A086TA17"/>
<dbReference type="PANTHER" id="PTHR31001:SF50">
    <property type="entry name" value="ZN(II)2CYS6 TRANSCRIPTION FACTOR (EUROFUNG)"/>
    <property type="match status" value="1"/>
</dbReference>